<feature type="non-terminal residue" evidence="1">
    <location>
        <position position="103"/>
    </location>
</feature>
<protein>
    <submittedName>
        <fullName evidence="1">Uncharacterized protein</fullName>
    </submittedName>
</protein>
<accession>A0A8J9YFR1</accession>
<organism evidence="1 2">
    <name type="scientific">Brenthis ino</name>
    <name type="common">lesser marbled fritillary</name>
    <dbReference type="NCBI Taxonomy" id="405034"/>
    <lineage>
        <taxon>Eukaryota</taxon>
        <taxon>Metazoa</taxon>
        <taxon>Ecdysozoa</taxon>
        <taxon>Arthropoda</taxon>
        <taxon>Hexapoda</taxon>
        <taxon>Insecta</taxon>
        <taxon>Pterygota</taxon>
        <taxon>Neoptera</taxon>
        <taxon>Endopterygota</taxon>
        <taxon>Lepidoptera</taxon>
        <taxon>Glossata</taxon>
        <taxon>Ditrysia</taxon>
        <taxon>Papilionoidea</taxon>
        <taxon>Nymphalidae</taxon>
        <taxon>Heliconiinae</taxon>
        <taxon>Argynnini</taxon>
        <taxon>Brenthis</taxon>
    </lineage>
</organism>
<dbReference type="AlphaFoldDB" id="A0A8J9YFR1"/>
<evidence type="ECO:0000313" key="1">
    <source>
        <dbReference type="EMBL" id="CAH0729179.1"/>
    </source>
</evidence>
<reference evidence="1" key="1">
    <citation type="submission" date="2021-12" db="EMBL/GenBank/DDBJ databases">
        <authorList>
            <person name="Martin H S."/>
        </authorList>
    </citation>
    <scope>NUCLEOTIDE SEQUENCE</scope>
</reference>
<dbReference type="EMBL" id="OV170228">
    <property type="protein sequence ID" value="CAH0729179.1"/>
    <property type="molecule type" value="Genomic_DNA"/>
</dbReference>
<evidence type="ECO:0000313" key="2">
    <source>
        <dbReference type="Proteomes" id="UP000838878"/>
    </source>
</evidence>
<sequence length="103" mass="11082">MNMPWRRSGHDRTRCDSFGKPPKVVGDSCQSCEIRQFSGSGYNSSTISTSMLPLLPPIKRSSAHEPGTSSEQNQCLLGAASIEDLFDDFLVALGGAHIPTCPV</sequence>
<gene>
    <name evidence="1" type="ORF">BINO364_LOCUS14317</name>
</gene>
<name>A0A8J9YFR1_9NEOP</name>
<proteinExistence type="predicted"/>
<dbReference type="Proteomes" id="UP000838878">
    <property type="component" value="Chromosome 8"/>
</dbReference>
<keyword evidence="2" id="KW-1185">Reference proteome</keyword>